<evidence type="ECO:0000313" key="2">
    <source>
        <dbReference type="EMBL" id="MCZ3372155.1"/>
    </source>
</evidence>
<protein>
    <submittedName>
        <fullName evidence="1">Uncharacterized protein</fullName>
    </submittedName>
</protein>
<dbReference type="AlphaFoldDB" id="A0A9E4ZW76"/>
<evidence type="ECO:0000313" key="3">
    <source>
        <dbReference type="Proteomes" id="UP001068021"/>
    </source>
</evidence>
<accession>A0A9E4ZW76</accession>
<dbReference type="EMBL" id="JAPVES010000030">
    <property type="protein sequence ID" value="MCZ3372155.1"/>
    <property type="molecule type" value="Genomic_DNA"/>
</dbReference>
<dbReference type="RefSeq" id="WP_157197572.1">
    <property type="nucleotide sequence ID" value="NZ_JAPVER010000018.1"/>
</dbReference>
<reference evidence="1" key="1">
    <citation type="submission" date="2022-12" db="EMBL/GenBank/DDBJ databases">
        <title>Reclassification of two methanogenic archaea species isolated from the Kolyma lowland permafrost.</title>
        <authorList>
            <person name="Trubitsyn V.E."/>
            <person name="Rivkina E.M."/>
            <person name="Shcherbakova V.A."/>
        </authorList>
    </citation>
    <scope>NUCLEOTIDE SEQUENCE</scope>
    <source>
        <strain evidence="1">M2</strain>
        <strain evidence="2">MK4</strain>
    </source>
</reference>
<dbReference type="Proteomes" id="UP001068021">
    <property type="component" value="Unassembled WGS sequence"/>
</dbReference>
<name>A0A9E4ZW76_9EURY</name>
<dbReference type="Proteomes" id="UP001074446">
    <property type="component" value="Unassembled WGS sequence"/>
</dbReference>
<sequence>MAKAIRATPTITGKYADKFVERLNEPPSEGKKKFLRRAREVHSIIESNK</sequence>
<proteinExistence type="predicted"/>
<organism evidence="1 3">
    <name type="scientific">Methanobacterium veterum</name>
    <dbReference type="NCBI Taxonomy" id="408577"/>
    <lineage>
        <taxon>Archaea</taxon>
        <taxon>Methanobacteriati</taxon>
        <taxon>Methanobacteriota</taxon>
        <taxon>Methanomada group</taxon>
        <taxon>Methanobacteria</taxon>
        <taxon>Methanobacteriales</taxon>
        <taxon>Methanobacteriaceae</taxon>
        <taxon>Methanobacterium</taxon>
    </lineage>
</organism>
<evidence type="ECO:0000313" key="1">
    <source>
        <dbReference type="EMBL" id="MCZ3364404.1"/>
    </source>
</evidence>
<gene>
    <name evidence="2" type="ORF">O3H35_05875</name>
    <name evidence="1" type="ORF">O3H54_00775</name>
</gene>
<comment type="caution">
    <text evidence="1">The sequence shown here is derived from an EMBL/GenBank/DDBJ whole genome shotgun (WGS) entry which is preliminary data.</text>
</comment>
<dbReference type="EMBL" id="JAPVER010000018">
    <property type="protein sequence ID" value="MCZ3364404.1"/>
    <property type="molecule type" value="Genomic_DNA"/>
</dbReference>
<keyword evidence="3" id="KW-1185">Reference proteome</keyword>